<feature type="region of interest" description="Disordered" evidence="2">
    <location>
        <begin position="1"/>
        <end position="35"/>
    </location>
</feature>
<dbReference type="Gramene" id="PSS34850">
    <property type="protein sequence ID" value="PSS34850"/>
    <property type="gene ID" value="CEY00_Acc01963"/>
</dbReference>
<accession>A0A2R6RXU9</accession>
<dbReference type="PANTHER" id="PTHR36022">
    <property type="entry name" value="GPI-ANCHORED ADHESIN-LIKE PROTEIN"/>
    <property type="match status" value="1"/>
</dbReference>
<dbReference type="AlphaFoldDB" id="A0A2R6RXU9"/>
<evidence type="ECO:0000256" key="2">
    <source>
        <dbReference type="SAM" id="MobiDB-lite"/>
    </source>
</evidence>
<keyword evidence="4" id="KW-1185">Reference proteome</keyword>
<evidence type="ECO:0000256" key="1">
    <source>
        <dbReference type="SAM" id="Coils"/>
    </source>
</evidence>
<feature type="region of interest" description="Disordered" evidence="2">
    <location>
        <begin position="372"/>
        <end position="391"/>
    </location>
</feature>
<evidence type="ECO:0000313" key="4">
    <source>
        <dbReference type="Proteomes" id="UP000241394"/>
    </source>
</evidence>
<dbReference type="Proteomes" id="UP000241394">
    <property type="component" value="Chromosome LG2"/>
</dbReference>
<gene>
    <name evidence="3" type="ORF">CEY00_Acc01963</name>
</gene>
<name>A0A2R6RXU9_ACTCC</name>
<proteinExistence type="predicted"/>
<dbReference type="OrthoDB" id="1921902at2759"/>
<feature type="compositionally biased region" description="Low complexity" evidence="2">
    <location>
        <begin position="630"/>
        <end position="639"/>
    </location>
</feature>
<reference evidence="4" key="2">
    <citation type="journal article" date="2018" name="BMC Genomics">
        <title>A manually annotated Actinidia chinensis var. chinensis (kiwifruit) genome highlights the challenges associated with draft genomes and gene prediction in plants.</title>
        <authorList>
            <person name="Pilkington S.M."/>
            <person name="Crowhurst R."/>
            <person name="Hilario E."/>
            <person name="Nardozza S."/>
            <person name="Fraser L."/>
            <person name="Peng Y."/>
            <person name="Gunaseelan K."/>
            <person name="Simpson R."/>
            <person name="Tahir J."/>
            <person name="Deroles S.C."/>
            <person name="Templeton K."/>
            <person name="Luo Z."/>
            <person name="Davy M."/>
            <person name="Cheng C."/>
            <person name="McNeilage M."/>
            <person name="Scaglione D."/>
            <person name="Liu Y."/>
            <person name="Zhang Q."/>
            <person name="Datson P."/>
            <person name="De Silva N."/>
            <person name="Gardiner S.E."/>
            <person name="Bassett H."/>
            <person name="Chagne D."/>
            <person name="McCallum J."/>
            <person name="Dzierzon H."/>
            <person name="Deng C."/>
            <person name="Wang Y.Y."/>
            <person name="Barron L."/>
            <person name="Manako K."/>
            <person name="Bowen J."/>
            <person name="Foster T.M."/>
            <person name="Erridge Z.A."/>
            <person name="Tiffin H."/>
            <person name="Waite C.N."/>
            <person name="Davies K.M."/>
            <person name="Grierson E.P."/>
            <person name="Laing W.A."/>
            <person name="Kirk R."/>
            <person name="Chen X."/>
            <person name="Wood M."/>
            <person name="Montefiori M."/>
            <person name="Brummell D.A."/>
            <person name="Schwinn K.E."/>
            <person name="Catanach A."/>
            <person name="Fullerton C."/>
            <person name="Li D."/>
            <person name="Meiyalaghan S."/>
            <person name="Nieuwenhuizen N."/>
            <person name="Read N."/>
            <person name="Prakash R."/>
            <person name="Hunter D."/>
            <person name="Zhang H."/>
            <person name="McKenzie M."/>
            <person name="Knabel M."/>
            <person name="Harris A."/>
            <person name="Allan A.C."/>
            <person name="Gleave A."/>
            <person name="Chen A."/>
            <person name="Janssen B.J."/>
            <person name="Plunkett B."/>
            <person name="Ampomah-Dwamena C."/>
            <person name="Voogd C."/>
            <person name="Leif D."/>
            <person name="Lafferty D."/>
            <person name="Souleyre E.J.F."/>
            <person name="Varkonyi-Gasic E."/>
            <person name="Gambi F."/>
            <person name="Hanley J."/>
            <person name="Yao J.L."/>
            <person name="Cheung J."/>
            <person name="David K.M."/>
            <person name="Warren B."/>
            <person name="Marsh K."/>
            <person name="Snowden K.C."/>
            <person name="Lin-Wang K."/>
            <person name="Brian L."/>
            <person name="Martinez-Sanchez M."/>
            <person name="Wang M."/>
            <person name="Ileperuma N."/>
            <person name="Macnee N."/>
            <person name="Campin R."/>
            <person name="McAtee P."/>
            <person name="Drummond R.S.M."/>
            <person name="Espley R.V."/>
            <person name="Ireland H.S."/>
            <person name="Wu R."/>
            <person name="Atkinson R.G."/>
            <person name="Karunairetnam S."/>
            <person name="Bulley S."/>
            <person name="Chunkath S."/>
            <person name="Hanley Z."/>
            <person name="Storey R."/>
            <person name="Thrimawithana A.H."/>
            <person name="Thomson S."/>
            <person name="David C."/>
            <person name="Testolin R."/>
            <person name="Huang H."/>
            <person name="Hellens R.P."/>
            <person name="Schaffer R.J."/>
        </authorList>
    </citation>
    <scope>NUCLEOTIDE SEQUENCE [LARGE SCALE GENOMIC DNA]</scope>
    <source>
        <strain evidence="4">cv. Red5</strain>
    </source>
</reference>
<feature type="region of interest" description="Disordered" evidence="2">
    <location>
        <begin position="53"/>
        <end position="133"/>
    </location>
</feature>
<sequence>MLNQHFSSSSSKKKKKDSTHSPRNPLRDVNGTCSSSSVSIEAKRGCLAFFLSNSSVSKTETPPRNHKSLFKTTPKSAPNAKPSRSSNLSSSRSRKPLKENQPKPKKKTPCLYQWQSGKKPNSKMAPKSKSSSCNGLAVNLASGSEELSRNSKDLNQKSQKQCYANVVVDESSESKNLLNLPDLSKNFTPVVKLECKSEELSQNLKDLNQKRQKQYAANVVVDESGESKKVLNLPDSSTGGLVENSTPVGKLAGGSVLGCEFYDTSTATTTQTPPVQASVSPEIQCGSSILVSSATPACYGAGHIVSGVADRRKCRARGILAAGEADSSCGKANIFDHTDEELPTLSESRMSLIPLPVEASMRWLLSPCVEEDEDRKSDPENELHCPQKTGGITNLGNGFSPDLCNILGNSSSTSPSSKTRAGIILLSPSRKPALQDVPGASFCQVAGCSSSVSPHVRPTCEPIISQEHRKHRYDLSGDNSPFSIDSLGSGNVIQTPQSDLSSDRHVGMPWLNAHDHQKHDFASEIDSVTEVPLRASLSPTTKMSIWDSPSLNFQLSDLISPSNSIDLTQLLNTWDNRASCISNSTLEDMSRSQMRISWRDGLASQIFEMDEFDCCRCLSDNENNVDECSNSKFKSSSSNELNDGGMGNLTTSSDGFGSREGVGQETMSQEEGKEKFPPERSNPCAESICTDGGGLVASGDSDWTLCYKNQLFEI</sequence>
<keyword evidence="1" id="KW-0175">Coiled coil</keyword>
<dbReference type="PANTHER" id="PTHR36022:SF1">
    <property type="entry name" value="GPI-ANCHORED ADHESIN-LIKE PROTEIN"/>
    <property type="match status" value="1"/>
</dbReference>
<reference evidence="3 4" key="1">
    <citation type="submission" date="2017-07" db="EMBL/GenBank/DDBJ databases">
        <title>An improved, manually edited Actinidia chinensis var. chinensis (kiwifruit) genome highlights the challenges associated with draft genomes and gene prediction in plants.</title>
        <authorList>
            <person name="Pilkington S."/>
            <person name="Crowhurst R."/>
            <person name="Hilario E."/>
            <person name="Nardozza S."/>
            <person name="Fraser L."/>
            <person name="Peng Y."/>
            <person name="Gunaseelan K."/>
            <person name="Simpson R."/>
            <person name="Tahir J."/>
            <person name="Deroles S."/>
            <person name="Templeton K."/>
            <person name="Luo Z."/>
            <person name="Davy M."/>
            <person name="Cheng C."/>
            <person name="Mcneilage M."/>
            <person name="Scaglione D."/>
            <person name="Liu Y."/>
            <person name="Zhang Q."/>
            <person name="Datson P."/>
            <person name="De Silva N."/>
            <person name="Gardiner S."/>
            <person name="Bassett H."/>
            <person name="Chagne D."/>
            <person name="Mccallum J."/>
            <person name="Dzierzon H."/>
            <person name="Deng C."/>
            <person name="Wang Y.-Y."/>
            <person name="Barron N."/>
            <person name="Manako K."/>
            <person name="Bowen J."/>
            <person name="Foster T."/>
            <person name="Erridge Z."/>
            <person name="Tiffin H."/>
            <person name="Waite C."/>
            <person name="Davies K."/>
            <person name="Grierson E."/>
            <person name="Laing W."/>
            <person name="Kirk R."/>
            <person name="Chen X."/>
            <person name="Wood M."/>
            <person name="Montefiori M."/>
            <person name="Brummell D."/>
            <person name="Schwinn K."/>
            <person name="Catanach A."/>
            <person name="Fullerton C."/>
            <person name="Li D."/>
            <person name="Meiyalaghan S."/>
            <person name="Nieuwenhuizen N."/>
            <person name="Read N."/>
            <person name="Prakash R."/>
            <person name="Hunter D."/>
            <person name="Zhang H."/>
            <person name="Mckenzie M."/>
            <person name="Knabel M."/>
            <person name="Harris A."/>
            <person name="Allan A."/>
            <person name="Chen A."/>
            <person name="Janssen B."/>
            <person name="Plunkett B."/>
            <person name="Dwamena C."/>
            <person name="Voogd C."/>
            <person name="Leif D."/>
            <person name="Lafferty D."/>
            <person name="Souleyre E."/>
            <person name="Varkonyi-Gasic E."/>
            <person name="Gambi F."/>
            <person name="Hanley J."/>
            <person name="Yao J.-L."/>
            <person name="Cheung J."/>
            <person name="David K."/>
            <person name="Warren B."/>
            <person name="Marsh K."/>
            <person name="Snowden K."/>
            <person name="Lin-Wang K."/>
            <person name="Brian L."/>
            <person name="Martinez-Sanchez M."/>
            <person name="Wang M."/>
            <person name="Ileperuma N."/>
            <person name="Macnee N."/>
            <person name="Campin R."/>
            <person name="Mcatee P."/>
            <person name="Drummond R."/>
            <person name="Espley R."/>
            <person name="Ireland H."/>
            <person name="Wu R."/>
            <person name="Atkinson R."/>
            <person name="Karunairetnam S."/>
            <person name="Bulley S."/>
            <person name="Chunkath S."/>
            <person name="Hanley Z."/>
            <person name="Storey R."/>
            <person name="Thrimawithana A."/>
            <person name="Thomson S."/>
            <person name="David C."/>
            <person name="Testolin R."/>
        </authorList>
    </citation>
    <scope>NUCLEOTIDE SEQUENCE [LARGE SCALE GENOMIC DNA]</scope>
    <source>
        <strain evidence="4">cv. Red5</strain>
        <tissue evidence="3">Young leaf</tissue>
    </source>
</reference>
<feature type="compositionally biased region" description="Polar residues" evidence="2">
    <location>
        <begin position="53"/>
        <end position="62"/>
    </location>
</feature>
<dbReference type="STRING" id="1590841.A0A2R6RXU9"/>
<evidence type="ECO:0000313" key="3">
    <source>
        <dbReference type="EMBL" id="PSS34850.1"/>
    </source>
</evidence>
<protein>
    <submittedName>
        <fullName evidence="3">Protein DEK like</fullName>
    </submittedName>
</protein>
<dbReference type="EMBL" id="NKQK01000002">
    <property type="protein sequence ID" value="PSS34850.1"/>
    <property type="molecule type" value="Genomic_DNA"/>
</dbReference>
<comment type="caution">
    <text evidence="3">The sequence shown here is derived from an EMBL/GenBank/DDBJ whole genome shotgun (WGS) entry which is preliminary data.</text>
</comment>
<dbReference type="FunCoup" id="A0A2R6RXU9">
    <property type="interactions" value="1272"/>
</dbReference>
<feature type="region of interest" description="Disordered" evidence="2">
    <location>
        <begin position="629"/>
        <end position="684"/>
    </location>
</feature>
<organism evidence="3 4">
    <name type="scientific">Actinidia chinensis var. chinensis</name>
    <name type="common">Chinese soft-hair kiwi</name>
    <dbReference type="NCBI Taxonomy" id="1590841"/>
    <lineage>
        <taxon>Eukaryota</taxon>
        <taxon>Viridiplantae</taxon>
        <taxon>Streptophyta</taxon>
        <taxon>Embryophyta</taxon>
        <taxon>Tracheophyta</taxon>
        <taxon>Spermatophyta</taxon>
        <taxon>Magnoliopsida</taxon>
        <taxon>eudicotyledons</taxon>
        <taxon>Gunneridae</taxon>
        <taxon>Pentapetalae</taxon>
        <taxon>asterids</taxon>
        <taxon>Ericales</taxon>
        <taxon>Actinidiaceae</taxon>
        <taxon>Actinidia</taxon>
    </lineage>
</organism>
<feature type="coiled-coil region" evidence="1">
    <location>
        <begin position="190"/>
        <end position="217"/>
    </location>
</feature>
<feature type="compositionally biased region" description="Basic and acidic residues" evidence="2">
    <location>
        <begin position="374"/>
        <end position="385"/>
    </location>
</feature>
<dbReference type="InParanoid" id="A0A2R6RXU9"/>